<dbReference type="InterPro" id="IPR055446">
    <property type="entry name" value="RecD2_N_OB"/>
</dbReference>
<dbReference type="Proteomes" id="UP000199476">
    <property type="component" value="Unassembled WGS sequence"/>
</dbReference>
<dbReference type="PANTHER" id="PTHR43788">
    <property type="entry name" value="DNA2/NAM7 HELICASE FAMILY MEMBER"/>
    <property type="match status" value="1"/>
</dbReference>
<dbReference type="InterPro" id="IPR010994">
    <property type="entry name" value="RuvA_2-like"/>
</dbReference>
<dbReference type="PANTHER" id="PTHR43788:SF6">
    <property type="entry name" value="DNA HELICASE B"/>
    <property type="match status" value="1"/>
</dbReference>
<evidence type="ECO:0000256" key="1">
    <source>
        <dbReference type="ARBA" id="ARBA00022741"/>
    </source>
</evidence>
<proteinExistence type="inferred from homology"/>
<dbReference type="Gene3D" id="3.40.50.300">
    <property type="entry name" value="P-loop containing nucleotide triphosphate hydrolases"/>
    <property type="match status" value="2"/>
</dbReference>
<dbReference type="GO" id="GO:0006281">
    <property type="term" value="P:DNA repair"/>
    <property type="evidence" value="ECO:0007669"/>
    <property type="project" value="InterPro"/>
</dbReference>
<dbReference type="GO" id="GO:0043139">
    <property type="term" value="F:5'-3' DNA helicase activity"/>
    <property type="evidence" value="ECO:0007669"/>
    <property type="project" value="UniProtKB-UniRule"/>
</dbReference>
<evidence type="ECO:0000259" key="4">
    <source>
        <dbReference type="SMART" id="SM00278"/>
    </source>
</evidence>
<comment type="similarity">
    <text evidence="3">Belongs to the RecD family. RecD2 subfamily.</text>
</comment>
<evidence type="ECO:0000256" key="3">
    <source>
        <dbReference type="HAMAP-Rule" id="MF_01488"/>
    </source>
</evidence>
<dbReference type="InterPro" id="IPR003583">
    <property type="entry name" value="Hlx-hairpin-Hlx_DNA-bd_motif"/>
</dbReference>
<dbReference type="Pfam" id="PF13538">
    <property type="entry name" value="UvrD_C_2"/>
    <property type="match status" value="1"/>
</dbReference>
<evidence type="ECO:0000259" key="5">
    <source>
        <dbReference type="SMART" id="SM00382"/>
    </source>
</evidence>
<dbReference type="Pfam" id="PF14520">
    <property type="entry name" value="HHH_5"/>
    <property type="match status" value="1"/>
</dbReference>
<dbReference type="Pfam" id="PF14490">
    <property type="entry name" value="HHH_RecD2"/>
    <property type="match status" value="1"/>
</dbReference>
<dbReference type="InterPro" id="IPR027785">
    <property type="entry name" value="UvrD-like_helicase_C"/>
</dbReference>
<dbReference type="InterPro" id="IPR041451">
    <property type="entry name" value="RecD2_SH13"/>
</dbReference>
<dbReference type="GO" id="GO:0016887">
    <property type="term" value="F:ATP hydrolysis activity"/>
    <property type="evidence" value="ECO:0007669"/>
    <property type="project" value="RHEA"/>
</dbReference>
<dbReference type="NCBIfam" id="TIGR01448">
    <property type="entry name" value="recD_rel"/>
    <property type="match status" value="1"/>
</dbReference>
<dbReference type="GO" id="GO:0017116">
    <property type="term" value="F:single-stranded DNA helicase activity"/>
    <property type="evidence" value="ECO:0007669"/>
    <property type="project" value="TreeGrafter"/>
</dbReference>
<dbReference type="Gene3D" id="1.10.10.2220">
    <property type="match status" value="1"/>
</dbReference>
<comment type="function">
    <text evidence="3">DNA-dependent ATPase and ATP-dependent 5'-3' DNA helicase. Has no activity on blunt DNA or DNA with 3'-overhangs, requires at least 10 bases of 5'-ssDNA for helicase activity.</text>
</comment>
<dbReference type="GO" id="GO:0009338">
    <property type="term" value="C:exodeoxyribonuclease V complex"/>
    <property type="evidence" value="ECO:0007669"/>
    <property type="project" value="TreeGrafter"/>
</dbReference>
<dbReference type="CDD" id="cd17933">
    <property type="entry name" value="DEXSc_RecD-like"/>
    <property type="match status" value="1"/>
</dbReference>
<dbReference type="SUPFAM" id="SSF47781">
    <property type="entry name" value="RuvA domain 2-like"/>
    <property type="match status" value="1"/>
</dbReference>
<dbReference type="InterPro" id="IPR006345">
    <property type="entry name" value="RecD2"/>
</dbReference>
<dbReference type="AlphaFoldDB" id="A0A1G9P5H2"/>
<dbReference type="SMART" id="SM00278">
    <property type="entry name" value="HhH1"/>
    <property type="match status" value="3"/>
</dbReference>
<accession>A0A1G9P5H2</accession>
<dbReference type="SMART" id="SM00382">
    <property type="entry name" value="AAA"/>
    <property type="match status" value="1"/>
</dbReference>
<feature type="domain" description="Helix-hairpin-helix DNA-binding motif class 1" evidence="4">
    <location>
        <begin position="186"/>
        <end position="205"/>
    </location>
</feature>
<keyword evidence="3" id="KW-0238">DNA-binding</keyword>
<evidence type="ECO:0000313" key="6">
    <source>
        <dbReference type="EMBL" id="SDL93477.1"/>
    </source>
</evidence>
<evidence type="ECO:0000256" key="2">
    <source>
        <dbReference type="ARBA" id="ARBA00022840"/>
    </source>
</evidence>
<dbReference type="GO" id="GO:0005524">
    <property type="term" value="F:ATP binding"/>
    <property type="evidence" value="ECO:0007669"/>
    <property type="project" value="UniProtKB-UniRule"/>
</dbReference>
<dbReference type="Pfam" id="PF23139">
    <property type="entry name" value="OB_YrrC"/>
    <property type="match status" value="1"/>
</dbReference>
<keyword evidence="2 3" id="KW-0067">ATP-binding</keyword>
<dbReference type="SUPFAM" id="SSF52540">
    <property type="entry name" value="P-loop containing nucleoside triphosphate hydrolases"/>
    <property type="match status" value="2"/>
</dbReference>
<dbReference type="InterPro" id="IPR027417">
    <property type="entry name" value="P-loop_NTPase"/>
</dbReference>
<reference evidence="6 7" key="1">
    <citation type="submission" date="2016-10" db="EMBL/GenBank/DDBJ databases">
        <authorList>
            <person name="de Groot N.N."/>
        </authorList>
    </citation>
    <scope>NUCLEOTIDE SEQUENCE [LARGE SCALE GENOMIC DNA]</scope>
    <source>
        <strain evidence="6 7">SLAS-1</strain>
    </source>
</reference>
<dbReference type="Pfam" id="PF13245">
    <property type="entry name" value="AAA_19"/>
    <property type="match status" value="1"/>
</dbReference>
<dbReference type="RefSeq" id="WP_089760325.1">
    <property type="nucleotide sequence ID" value="NZ_FNGO01000012.1"/>
</dbReference>
<keyword evidence="7" id="KW-1185">Reference proteome</keyword>
<dbReference type="Pfam" id="PF18335">
    <property type="entry name" value="SH3_13"/>
    <property type="match status" value="1"/>
</dbReference>
<keyword evidence="3" id="KW-0413">Isomerase</keyword>
<sequence length="731" mass="82732">MSLNSTEITGQIETITYTNPENSYTVARINVEDEDDMVTAVGYLPSAEVGQVVTLEGKWVIHPKYGHQFEFNSYSYDVPTSKEGIQKYLSSGLVEGIGPVMSERIVDEFGKNALEVIDEDPDRLLEVEGIGKKRYQEIKSSWEEQKEIRDIMVFLLSCGISPTYAARIFEKYGQEAVKKVERNPYRLARDIRGIGFKRVDEIAKNMGIEGDNPERIKAGISHVLDEAIDEGHVFLPKEELEERAFQALQVEKNKVENVLNRMFKNDELEIETLSEKNLQAVYLPALYRAEKGIADKLSRLLHFPSQDINSSFSDILKVVEKNSNIIISDEQRRAIKKSMREKVNVITGGPGTGKTTILKVMIAIFSRAGYKVRLAAPTGRAAKKMESSTGHPAETIHRLLDFNHHQGGFQKDEEDQIEGDIIIIDEASMLDSRLMYNLMNAVPEKSSLILVGDVNQLPPVGPGYVLRDILDSDVIPKSRLTKIYRQADESLIVLNSHRINSGYMPVMDSADDGSNLRDFYFVQEKDKNRILNMMLKIVTERIPGRFGFDPIDEVQVLSPMRRGILGVDNLNKKLKEILNSGKDNDRKDLKSGNNVFHNGDKVMQIKNNYELEVFNGDIGRIHFVDRDNKKLQVDYSGRKVTYSHKQLQELTLAYAITVHKSQGSEYPAMVMPVSTQHYVMLQRKLIYTALTRAENLAVMVGSKKALGMAVNNNKDEKRFSYLDGRLKNLLA</sequence>
<keyword evidence="3" id="KW-0378">Hydrolase</keyword>
<keyword evidence="3" id="KW-0347">Helicase</keyword>
<dbReference type="EC" id="5.6.2.3" evidence="3"/>
<dbReference type="HAMAP" id="MF_01488">
    <property type="entry name" value="RecD2"/>
    <property type="match status" value="1"/>
</dbReference>
<dbReference type="InterPro" id="IPR029493">
    <property type="entry name" value="RecD2-like_HHH"/>
</dbReference>
<feature type="domain" description="Helix-hairpin-helix DNA-binding motif class 1" evidence="4">
    <location>
        <begin position="87"/>
        <end position="108"/>
    </location>
</feature>
<dbReference type="GO" id="GO:0003677">
    <property type="term" value="F:DNA binding"/>
    <property type="evidence" value="ECO:0007669"/>
    <property type="project" value="UniProtKB-UniRule"/>
</dbReference>
<name>A0A1G9P5H2_9FIRM</name>
<protein>
    <recommendedName>
        <fullName evidence="3">ATP-dependent RecD2 DNA helicase</fullName>
        <ecNumber evidence="3">5.6.2.3</ecNumber>
    </recommendedName>
    <alternativeName>
        <fullName evidence="3">DNA 5'-3' helicase subunit RecD2</fullName>
    </alternativeName>
</protein>
<feature type="binding site" evidence="3">
    <location>
        <begin position="351"/>
        <end position="355"/>
    </location>
    <ligand>
        <name>ATP</name>
        <dbReference type="ChEBI" id="CHEBI:30616"/>
    </ligand>
</feature>
<evidence type="ECO:0000313" key="7">
    <source>
        <dbReference type="Proteomes" id="UP000199476"/>
    </source>
</evidence>
<dbReference type="InterPro" id="IPR003593">
    <property type="entry name" value="AAA+_ATPase"/>
</dbReference>
<dbReference type="STRING" id="321763.SAMN04488692_1122"/>
<dbReference type="EMBL" id="FNGO01000012">
    <property type="protein sequence ID" value="SDL93477.1"/>
    <property type="molecule type" value="Genomic_DNA"/>
</dbReference>
<dbReference type="GO" id="GO:0006310">
    <property type="term" value="P:DNA recombination"/>
    <property type="evidence" value="ECO:0007669"/>
    <property type="project" value="InterPro"/>
</dbReference>
<comment type="catalytic activity">
    <reaction evidence="3">
        <text>ATP + H2O = ADP + phosphate + H(+)</text>
        <dbReference type="Rhea" id="RHEA:13065"/>
        <dbReference type="ChEBI" id="CHEBI:15377"/>
        <dbReference type="ChEBI" id="CHEBI:15378"/>
        <dbReference type="ChEBI" id="CHEBI:30616"/>
        <dbReference type="ChEBI" id="CHEBI:43474"/>
        <dbReference type="ChEBI" id="CHEBI:456216"/>
        <dbReference type="EC" id="5.6.2.3"/>
    </reaction>
</comment>
<organism evidence="6 7">
    <name type="scientific">Halarsenatibacter silvermanii</name>
    <dbReference type="NCBI Taxonomy" id="321763"/>
    <lineage>
        <taxon>Bacteria</taxon>
        <taxon>Bacillati</taxon>
        <taxon>Bacillota</taxon>
        <taxon>Clostridia</taxon>
        <taxon>Halanaerobiales</taxon>
        <taxon>Halarsenatibacteraceae</taxon>
        <taxon>Halarsenatibacter</taxon>
    </lineage>
</organism>
<keyword evidence="1 3" id="KW-0547">Nucleotide-binding</keyword>
<dbReference type="CDD" id="cd18809">
    <property type="entry name" value="SF1_C_RecD"/>
    <property type="match status" value="1"/>
</dbReference>
<feature type="domain" description="AAA+ ATPase" evidence="5">
    <location>
        <begin position="340"/>
        <end position="488"/>
    </location>
</feature>
<gene>
    <name evidence="3" type="primary">recD2</name>
    <name evidence="6" type="ORF">SAMN04488692_1122</name>
</gene>
<dbReference type="Gene3D" id="1.10.150.20">
    <property type="entry name" value="5' to 3' exonuclease, C-terminal subdomain"/>
    <property type="match status" value="1"/>
</dbReference>
<dbReference type="Gene3D" id="2.30.30.940">
    <property type="match status" value="1"/>
</dbReference>
<feature type="domain" description="Helix-hairpin-helix DNA-binding motif class 1" evidence="4">
    <location>
        <begin position="122"/>
        <end position="141"/>
    </location>
</feature>
<dbReference type="InterPro" id="IPR050534">
    <property type="entry name" value="Coronavir_polyprotein_1ab"/>
</dbReference>